<reference evidence="1 2" key="1">
    <citation type="submission" date="2019-06" db="EMBL/GenBank/DDBJ databases">
        <title>Whole genome sequence for Rhodospirillaceae sp. R148.</title>
        <authorList>
            <person name="Wang G."/>
        </authorList>
    </citation>
    <scope>NUCLEOTIDE SEQUENCE [LARGE SCALE GENOMIC DNA]</scope>
    <source>
        <strain evidence="1 2">R148</strain>
    </source>
</reference>
<gene>
    <name evidence="1" type="ORF">FKG95_09210</name>
</gene>
<evidence type="ECO:0000313" key="1">
    <source>
        <dbReference type="EMBL" id="TQV80363.1"/>
    </source>
</evidence>
<sequence length="144" mass="16339">MKTVFRKTLRGLVPVDEDAHSEFSKCKLDRDVMVEIKRHRNMHNHNKYWVLCTIIADNSERWPTKERASHMLKIATGHYDEVLRPNGGIDRVPHSMSIASMEAAKFEAFFDQVINLTCAKIIPHLDPGGLRSEIENLCGIGAVA</sequence>
<organism evidence="1 2">
    <name type="scientific">Denitrobaculum tricleocarpae</name>
    <dbReference type="NCBI Taxonomy" id="2591009"/>
    <lineage>
        <taxon>Bacteria</taxon>
        <taxon>Pseudomonadati</taxon>
        <taxon>Pseudomonadota</taxon>
        <taxon>Alphaproteobacteria</taxon>
        <taxon>Rhodospirillales</taxon>
        <taxon>Rhodospirillaceae</taxon>
        <taxon>Denitrobaculum</taxon>
    </lineage>
</organism>
<proteinExistence type="predicted"/>
<dbReference type="AlphaFoldDB" id="A0A545TT18"/>
<keyword evidence="2" id="KW-1185">Reference proteome</keyword>
<dbReference type="OrthoDB" id="7363899at2"/>
<evidence type="ECO:0000313" key="2">
    <source>
        <dbReference type="Proteomes" id="UP000315252"/>
    </source>
</evidence>
<dbReference type="InterPro" id="IPR009797">
    <property type="entry name" value="DUF1367"/>
</dbReference>
<comment type="caution">
    <text evidence="1">The sequence shown here is derived from an EMBL/GenBank/DDBJ whole genome shotgun (WGS) entry which is preliminary data.</text>
</comment>
<protein>
    <submittedName>
        <fullName evidence="1">DUF1367 family protein</fullName>
    </submittedName>
</protein>
<dbReference type="Proteomes" id="UP000315252">
    <property type="component" value="Unassembled WGS sequence"/>
</dbReference>
<dbReference type="EMBL" id="VHSH01000003">
    <property type="protein sequence ID" value="TQV80363.1"/>
    <property type="molecule type" value="Genomic_DNA"/>
</dbReference>
<name>A0A545TT18_9PROT</name>
<accession>A0A545TT18</accession>
<dbReference type="Pfam" id="PF07105">
    <property type="entry name" value="DUF1367"/>
    <property type="match status" value="1"/>
</dbReference>
<dbReference type="RefSeq" id="WP_142896076.1">
    <property type="nucleotide sequence ID" value="NZ_ML660054.1"/>
</dbReference>